<sequence>MTTPTTQPQDNSDPFSLFHGNILPTLRTFIDEAATPEAHPRILPLIKHEHAELQSSSHKILISVSSDEQTRYQNQFTWKLARHLIGEELIVYPAIDKHVRGGEVLTERNRAEHQEIKQQLKAFQGLTCTDPRFAPTLEALLGDLQIHMRREEEEDLVILERVLPEEDSQALVASLVKMNKFLPSRSHPLAPSKPPLETAVGLLTTPVDMIADLFRKWPHVGEDTRKGNKHFAAARS</sequence>
<evidence type="ECO:0000313" key="3">
    <source>
        <dbReference type="Proteomes" id="UP001220324"/>
    </source>
</evidence>
<dbReference type="PANTHER" id="PTHR35585">
    <property type="entry name" value="HHE DOMAIN PROTEIN (AFU_ORTHOLOGUE AFUA_4G00730)"/>
    <property type="match status" value="1"/>
</dbReference>
<dbReference type="Proteomes" id="UP001220324">
    <property type="component" value="Unassembled WGS sequence"/>
</dbReference>
<accession>A0AAD6CYM2</accession>
<protein>
    <recommendedName>
        <fullName evidence="1">Hemerythrin-like domain-containing protein</fullName>
    </recommendedName>
</protein>
<name>A0AAD6CYM2_9EURO</name>
<dbReference type="EMBL" id="JAQIZZ010000005">
    <property type="protein sequence ID" value="KAJ5541180.1"/>
    <property type="molecule type" value="Genomic_DNA"/>
</dbReference>
<comment type="caution">
    <text evidence="2">The sequence shown here is derived from an EMBL/GenBank/DDBJ whole genome shotgun (WGS) entry which is preliminary data.</text>
</comment>
<dbReference type="Gene3D" id="1.20.120.520">
    <property type="entry name" value="nmb1532 protein domain like"/>
    <property type="match status" value="1"/>
</dbReference>
<gene>
    <name evidence="2" type="ORF">N7494_006256</name>
</gene>
<dbReference type="AlphaFoldDB" id="A0AAD6CYM2"/>
<evidence type="ECO:0000259" key="1">
    <source>
        <dbReference type="Pfam" id="PF01814"/>
    </source>
</evidence>
<feature type="domain" description="Hemerythrin-like" evidence="1">
    <location>
        <begin position="44"/>
        <end position="154"/>
    </location>
</feature>
<reference evidence="2 3" key="1">
    <citation type="journal article" date="2023" name="IMA Fungus">
        <title>Comparative genomic study of the Penicillium genus elucidates a diverse pangenome and 15 lateral gene transfer events.</title>
        <authorList>
            <person name="Petersen C."/>
            <person name="Sorensen T."/>
            <person name="Nielsen M.R."/>
            <person name="Sondergaard T.E."/>
            <person name="Sorensen J.L."/>
            <person name="Fitzpatrick D.A."/>
            <person name="Frisvad J.C."/>
            <person name="Nielsen K.L."/>
        </authorList>
    </citation>
    <scope>NUCLEOTIDE SEQUENCE [LARGE SCALE GENOMIC DNA]</scope>
    <source>
        <strain evidence="2 3">IBT 35679</strain>
    </source>
</reference>
<evidence type="ECO:0000313" key="2">
    <source>
        <dbReference type="EMBL" id="KAJ5541180.1"/>
    </source>
</evidence>
<dbReference type="PANTHER" id="PTHR35585:SF3">
    <property type="entry name" value="HEMERYTHRIN-LIKE DOMAIN-CONTAINING PROTEIN"/>
    <property type="match status" value="1"/>
</dbReference>
<dbReference type="InterPro" id="IPR012312">
    <property type="entry name" value="Hemerythrin-like"/>
</dbReference>
<keyword evidence="3" id="KW-1185">Reference proteome</keyword>
<dbReference type="Pfam" id="PF01814">
    <property type="entry name" value="Hemerythrin"/>
    <property type="match status" value="1"/>
</dbReference>
<proteinExistence type="predicted"/>
<organism evidence="2 3">
    <name type="scientific">Penicillium frequentans</name>
    <dbReference type="NCBI Taxonomy" id="3151616"/>
    <lineage>
        <taxon>Eukaryota</taxon>
        <taxon>Fungi</taxon>
        <taxon>Dikarya</taxon>
        <taxon>Ascomycota</taxon>
        <taxon>Pezizomycotina</taxon>
        <taxon>Eurotiomycetes</taxon>
        <taxon>Eurotiomycetidae</taxon>
        <taxon>Eurotiales</taxon>
        <taxon>Aspergillaceae</taxon>
        <taxon>Penicillium</taxon>
    </lineage>
</organism>